<evidence type="ECO:0000259" key="4">
    <source>
        <dbReference type="PROSITE" id="PS50048"/>
    </source>
</evidence>
<dbReference type="InterPro" id="IPR021858">
    <property type="entry name" value="Fun_TF"/>
</dbReference>
<dbReference type="PANTHER" id="PTHR37534">
    <property type="entry name" value="TRANSCRIPTIONAL ACTIVATOR PROTEIN UGA3"/>
    <property type="match status" value="1"/>
</dbReference>
<comment type="subcellular location">
    <subcellularLocation>
        <location evidence="1">Nucleus</location>
    </subcellularLocation>
</comment>
<protein>
    <recommendedName>
        <fullName evidence="4">Zn(2)-C6 fungal-type domain-containing protein</fullName>
    </recommendedName>
</protein>
<reference evidence="5" key="1">
    <citation type="journal article" date="2020" name="Stud. Mycol.">
        <title>101 Dothideomycetes genomes: a test case for predicting lifestyles and emergence of pathogens.</title>
        <authorList>
            <person name="Haridas S."/>
            <person name="Albert R."/>
            <person name="Binder M."/>
            <person name="Bloem J."/>
            <person name="Labutti K."/>
            <person name="Salamov A."/>
            <person name="Andreopoulos B."/>
            <person name="Baker S."/>
            <person name="Barry K."/>
            <person name="Bills G."/>
            <person name="Bluhm B."/>
            <person name="Cannon C."/>
            <person name="Castanera R."/>
            <person name="Culley D."/>
            <person name="Daum C."/>
            <person name="Ezra D."/>
            <person name="Gonzalez J."/>
            <person name="Henrissat B."/>
            <person name="Kuo A."/>
            <person name="Liang C."/>
            <person name="Lipzen A."/>
            <person name="Lutzoni F."/>
            <person name="Magnuson J."/>
            <person name="Mondo S."/>
            <person name="Nolan M."/>
            <person name="Ohm R."/>
            <person name="Pangilinan J."/>
            <person name="Park H.-J."/>
            <person name="Ramirez L."/>
            <person name="Alfaro M."/>
            <person name="Sun H."/>
            <person name="Tritt A."/>
            <person name="Yoshinaga Y."/>
            <person name="Zwiers L.-H."/>
            <person name="Turgeon B."/>
            <person name="Goodwin S."/>
            <person name="Spatafora J."/>
            <person name="Crous P."/>
            <person name="Grigoriev I."/>
        </authorList>
    </citation>
    <scope>NUCLEOTIDE SEQUENCE</scope>
    <source>
        <strain evidence="5">CBS 133067</strain>
    </source>
</reference>
<dbReference type="EMBL" id="ML978123">
    <property type="protein sequence ID" value="KAF2101977.1"/>
    <property type="molecule type" value="Genomic_DNA"/>
</dbReference>
<name>A0A9P4ILK2_9PEZI</name>
<proteinExistence type="predicted"/>
<dbReference type="GO" id="GO:0045944">
    <property type="term" value="P:positive regulation of transcription by RNA polymerase II"/>
    <property type="evidence" value="ECO:0007669"/>
    <property type="project" value="TreeGrafter"/>
</dbReference>
<dbReference type="SUPFAM" id="SSF57701">
    <property type="entry name" value="Zn2/Cys6 DNA-binding domain"/>
    <property type="match status" value="1"/>
</dbReference>
<dbReference type="AlphaFoldDB" id="A0A9P4ILK2"/>
<dbReference type="PANTHER" id="PTHR37534:SF38">
    <property type="entry name" value="ZN(2)-C6 FUNGAL-TYPE DOMAIN-CONTAINING PROTEIN"/>
    <property type="match status" value="1"/>
</dbReference>
<feature type="compositionally biased region" description="Basic residues" evidence="3">
    <location>
        <begin position="48"/>
        <end position="58"/>
    </location>
</feature>
<evidence type="ECO:0000313" key="5">
    <source>
        <dbReference type="EMBL" id="KAF2101977.1"/>
    </source>
</evidence>
<feature type="compositionally biased region" description="Basic and acidic residues" evidence="3">
    <location>
        <begin position="1"/>
        <end position="16"/>
    </location>
</feature>
<gene>
    <name evidence="5" type="ORF">NA57DRAFT_33791</name>
</gene>
<dbReference type="GO" id="GO:0005634">
    <property type="term" value="C:nucleus"/>
    <property type="evidence" value="ECO:0007669"/>
    <property type="project" value="UniProtKB-SubCell"/>
</dbReference>
<organism evidence="5 6">
    <name type="scientific">Rhizodiscina lignyota</name>
    <dbReference type="NCBI Taxonomy" id="1504668"/>
    <lineage>
        <taxon>Eukaryota</taxon>
        <taxon>Fungi</taxon>
        <taxon>Dikarya</taxon>
        <taxon>Ascomycota</taxon>
        <taxon>Pezizomycotina</taxon>
        <taxon>Dothideomycetes</taxon>
        <taxon>Pleosporomycetidae</taxon>
        <taxon>Aulographales</taxon>
        <taxon>Rhizodiscinaceae</taxon>
        <taxon>Rhizodiscina</taxon>
    </lineage>
</organism>
<feature type="region of interest" description="Disordered" evidence="3">
    <location>
        <begin position="1"/>
        <end position="71"/>
    </location>
</feature>
<keyword evidence="2" id="KW-0539">Nucleus</keyword>
<dbReference type="OrthoDB" id="5333823at2759"/>
<dbReference type="PROSITE" id="PS50048">
    <property type="entry name" value="ZN2_CY6_FUNGAL_2"/>
    <property type="match status" value="1"/>
</dbReference>
<keyword evidence="6" id="KW-1185">Reference proteome</keyword>
<dbReference type="CDD" id="cd00067">
    <property type="entry name" value="GAL4"/>
    <property type="match status" value="1"/>
</dbReference>
<dbReference type="InterPro" id="IPR001138">
    <property type="entry name" value="Zn2Cys6_DnaBD"/>
</dbReference>
<dbReference type="GO" id="GO:0000981">
    <property type="term" value="F:DNA-binding transcription factor activity, RNA polymerase II-specific"/>
    <property type="evidence" value="ECO:0007669"/>
    <property type="project" value="InterPro"/>
</dbReference>
<dbReference type="Pfam" id="PF00172">
    <property type="entry name" value="Zn_clus"/>
    <property type="match status" value="1"/>
</dbReference>
<evidence type="ECO:0000256" key="2">
    <source>
        <dbReference type="ARBA" id="ARBA00023242"/>
    </source>
</evidence>
<sequence>MESPTEHERDVIPKIEEVEEEDELDQKPLPSPPDEEDMEHNDDQTLIKRPRGRPRKHPKEPPNSISKTLKGRSKTGCITCRRRKKKCDETKPACLHCQKNNVHCEGYPPKDYWQSGKQRAMKGRRFSIEKPKELPALIEGIETDLDWFFFDHFNLHVSRVLSLFTDKQNPWTQILLPMATAHRGLMHSLLCLSGSHLMAREPNPQFEERQFHHFDKAVNHLRTNGAMAVTVSGEKSALIDDPTIAQTLVLCLKSICAGELEGTYCPHLNAARHLVLSQKASNPEFQSFLFEFFIYHDVCNSVTKVDHRSVLMMDDFHLPQFMIQPEAGAFLGVVDGLFGCISRIRKLRDRIRERRTQGRQPYVDFTILNDAREIDVSIREWVCIQTPDTSRWIASMLYRQCTWIYLQRTVMPSTPSETINEAVEVGLQYLRELPSDSSTQSIMLMPTFLLGCAAFSPDHRPEIRSAFDQLQAYSNLGNIKYARQIVDCVWELMDSGDESSWDWEGIIQSKGWDFLIT</sequence>
<evidence type="ECO:0000256" key="3">
    <source>
        <dbReference type="SAM" id="MobiDB-lite"/>
    </source>
</evidence>
<feature type="domain" description="Zn(2)-C6 fungal-type" evidence="4">
    <location>
        <begin position="76"/>
        <end position="104"/>
    </location>
</feature>
<comment type="caution">
    <text evidence="5">The sequence shown here is derived from an EMBL/GenBank/DDBJ whole genome shotgun (WGS) entry which is preliminary data.</text>
</comment>
<dbReference type="InterPro" id="IPR036864">
    <property type="entry name" value="Zn2-C6_fun-type_DNA-bd_sf"/>
</dbReference>
<dbReference type="Gene3D" id="4.10.240.10">
    <property type="entry name" value="Zn(2)-C6 fungal-type DNA-binding domain"/>
    <property type="match status" value="1"/>
</dbReference>
<evidence type="ECO:0000256" key="1">
    <source>
        <dbReference type="ARBA" id="ARBA00004123"/>
    </source>
</evidence>
<dbReference type="SMART" id="SM00066">
    <property type="entry name" value="GAL4"/>
    <property type="match status" value="1"/>
</dbReference>
<dbReference type="PROSITE" id="PS00463">
    <property type="entry name" value="ZN2_CY6_FUNGAL_1"/>
    <property type="match status" value="1"/>
</dbReference>
<dbReference type="GO" id="GO:0008270">
    <property type="term" value="F:zinc ion binding"/>
    <property type="evidence" value="ECO:0007669"/>
    <property type="project" value="InterPro"/>
</dbReference>
<accession>A0A9P4ILK2</accession>
<evidence type="ECO:0000313" key="6">
    <source>
        <dbReference type="Proteomes" id="UP000799772"/>
    </source>
</evidence>
<dbReference type="Proteomes" id="UP000799772">
    <property type="component" value="Unassembled WGS sequence"/>
</dbReference>
<dbReference type="Pfam" id="PF11951">
    <property type="entry name" value="Fungal_trans_2"/>
    <property type="match status" value="1"/>
</dbReference>
<dbReference type="GO" id="GO:0000976">
    <property type="term" value="F:transcription cis-regulatory region binding"/>
    <property type="evidence" value="ECO:0007669"/>
    <property type="project" value="TreeGrafter"/>
</dbReference>